<gene>
    <name evidence="1" type="ORF">PISMIDRAFT_684617</name>
</gene>
<protein>
    <submittedName>
        <fullName evidence="1">Uncharacterized protein</fullName>
    </submittedName>
</protein>
<sequence>MGSFLFGVIPSDSVKWSDTGITLVHSVARFNRCAFSTRSLPQKGLEMSQGTFCTKIRVQSGAGDVLCVEAGVPVAHRQSYAIAGTLVAIDRMGLTVTQCLAFGLIFSISSSVRHSVSSISHVRWHLAY</sequence>
<dbReference type="EMBL" id="KN833814">
    <property type="protein sequence ID" value="KIK18038.1"/>
    <property type="molecule type" value="Genomic_DNA"/>
</dbReference>
<organism evidence="1 2">
    <name type="scientific">Pisolithus microcarpus 441</name>
    <dbReference type="NCBI Taxonomy" id="765257"/>
    <lineage>
        <taxon>Eukaryota</taxon>
        <taxon>Fungi</taxon>
        <taxon>Dikarya</taxon>
        <taxon>Basidiomycota</taxon>
        <taxon>Agaricomycotina</taxon>
        <taxon>Agaricomycetes</taxon>
        <taxon>Agaricomycetidae</taxon>
        <taxon>Boletales</taxon>
        <taxon>Sclerodermatineae</taxon>
        <taxon>Pisolithaceae</taxon>
        <taxon>Pisolithus</taxon>
    </lineage>
</organism>
<reference evidence="2" key="2">
    <citation type="submission" date="2015-01" db="EMBL/GenBank/DDBJ databases">
        <title>Evolutionary Origins and Diversification of the Mycorrhizal Mutualists.</title>
        <authorList>
            <consortium name="DOE Joint Genome Institute"/>
            <consortium name="Mycorrhizal Genomics Consortium"/>
            <person name="Kohler A."/>
            <person name="Kuo A."/>
            <person name="Nagy L.G."/>
            <person name="Floudas D."/>
            <person name="Copeland A."/>
            <person name="Barry K.W."/>
            <person name="Cichocki N."/>
            <person name="Veneault-Fourrey C."/>
            <person name="LaButti K."/>
            <person name="Lindquist E.A."/>
            <person name="Lipzen A."/>
            <person name="Lundell T."/>
            <person name="Morin E."/>
            <person name="Murat C."/>
            <person name="Riley R."/>
            <person name="Ohm R."/>
            <person name="Sun H."/>
            <person name="Tunlid A."/>
            <person name="Henrissat B."/>
            <person name="Grigoriev I.V."/>
            <person name="Hibbett D.S."/>
            <person name="Martin F."/>
        </authorList>
    </citation>
    <scope>NUCLEOTIDE SEQUENCE [LARGE SCALE GENOMIC DNA]</scope>
    <source>
        <strain evidence="2">441</strain>
    </source>
</reference>
<name>A0A0C9ZDM6_9AGAM</name>
<dbReference type="AlphaFoldDB" id="A0A0C9ZDM6"/>
<feature type="non-terminal residue" evidence="1">
    <location>
        <position position="128"/>
    </location>
</feature>
<evidence type="ECO:0000313" key="2">
    <source>
        <dbReference type="Proteomes" id="UP000054018"/>
    </source>
</evidence>
<reference evidence="1 2" key="1">
    <citation type="submission" date="2014-04" db="EMBL/GenBank/DDBJ databases">
        <authorList>
            <consortium name="DOE Joint Genome Institute"/>
            <person name="Kuo A."/>
            <person name="Kohler A."/>
            <person name="Costa M.D."/>
            <person name="Nagy L.G."/>
            <person name="Floudas D."/>
            <person name="Copeland A."/>
            <person name="Barry K.W."/>
            <person name="Cichocki N."/>
            <person name="Veneault-Fourrey C."/>
            <person name="LaButti K."/>
            <person name="Lindquist E.A."/>
            <person name="Lipzen A."/>
            <person name="Lundell T."/>
            <person name="Morin E."/>
            <person name="Murat C."/>
            <person name="Sun H."/>
            <person name="Tunlid A."/>
            <person name="Henrissat B."/>
            <person name="Grigoriev I.V."/>
            <person name="Hibbett D.S."/>
            <person name="Martin F."/>
            <person name="Nordberg H.P."/>
            <person name="Cantor M.N."/>
            <person name="Hua S.X."/>
        </authorList>
    </citation>
    <scope>NUCLEOTIDE SEQUENCE [LARGE SCALE GENOMIC DNA]</scope>
    <source>
        <strain evidence="1 2">441</strain>
    </source>
</reference>
<dbReference type="Proteomes" id="UP000054018">
    <property type="component" value="Unassembled WGS sequence"/>
</dbReference>
<keyword evidence="2" id="KW-1185">Reference proteome</keyword>
<accession>A0A0C9ZDM6</accession>
<dbReference type="HOGENOM" id="CLU_1964838_0_0_1"/>
<proteinExistence type="predicted"/>
<evidence type="ECO:0000313" key="1">
    <source>
        <dbReference type="EMBL" id="KIK18038.1"/>
    </source>
</evidence>